<reference evidence="1 2" key="1">
    <citation type="submission" date="2024-10" db="EMBL/GenBank/DDBJ databases">
        <authorList>
            <person name="Yibar A."/>
            <person name="Saticioglu I.B."/>
            <person name="Duman M."/>
            <person name="Ajmi N."/>
            <person name="Gurler F."/>
            <person name="Ay H."/>
            <person name="Onuk E."/>
            <person name="Guler S."/>
            <person name="Romalde J.L."/>
        </authorList>
    </citation>
    <scope>NUCLEOTIDE SEQUENCE [LARGE SCALE GENOMIC DNA]</scope>
    <source>
        <strain evidence="1 2">1-TCBS-A</strain>
    </source>
</reference>
<evidence type="ECO:0000313" key="2">
    <source>
        <dbReference type="Proteomes" id="UP001607221"/>
    </source>
</evidence>
<protein>
    <recommendedName>
        <fullName evidence="3">DUF2971 domain-containing protein</fullName>
    </recommendedName>
</protein>
<dbReference type="EMBL" id="JBIHSE010000001">
    <property type="protein sequence ID" value="MFH0270748.1"/>
    <property type="molecule type" value="Genomic_DNA"/>
</dbReference>
<comment type="caution">
    <text evidence="1">The sequence shown here is derived from an EMBL/GenBank/DDBJ whole genome shotgun (WGS) entry which is preliminary data.</text>
</comment>
<organism evidence="1 2">
    <name type="scientific">Vibrio jasicida</name>
    <dbReference type="NCBI Taxonomy" id="766224"/>
    <lineage>
        <taxon>Bacteria</taxon>
        <taxon>Pseudomonadati</taxon>
        <taxon>Pseudomonadota</taxon>
        <taxon>Gammaproteobacteria</taxon>
        <taxon>Vibrionales</taxon>
        <taxon>Vibrionaceae</taxon>
        <taxon>Vibrio</taxon>
    </lineage>
</organism>
<name>A0ABW7J6P0_9VIBR</name>
<accession>A0ABW7J6P0</accession>
<gene>
    <name evidence="1" type="ORF">ACGRHZ_05315</name>
</gene>
<evidence type="ECO:0008006" key="3">
    <source>
        <dbReference type="Google" id="ProtNLM"/>
    </source>
</evidence>
<keyword evidence="2" id="KW-1185">Reference proteome</keyword>
<evidence type="ECO:0000313" key="1">
    <source>
        <dbReference type="EMBL" id="MFH0270748.1"/>
    </source>
</evidence>
<proteinExistence type="predicted"/>
<sequence>MWKQPSETLKYLKSLDSTDQLCRLYSLSRAWKNAYYTKDYQASSLWGDLVVFNDSSDRLLNIHFREEMESKNPNFYLAAFGYFYHHKIFYDYLSCDIDGIANLLESEVISGKIKYPHRFGNELYNKYNSLYPEPSKYLYKEDVLNLLENTPDGIYQCGYYLIGPLGIIRSKERRSVYPSLTIPMWHCASVSCDQAHPTALIPDPNTPVVSYYSKISEKLGNALGGRTNWHLSLKNLEESETIIRREYAFLLETVCDTITGKELSALTCHALNGIHKSHLRKLLKQCESTSELEKNRTEIIVEKLSSEQKLQLILSLEDNDIIEYIDYLISTKEINVPTSEIRDAKYVSSNEAINSPCQISSLGIRSKMPAPMMHLVSLILSGYEKNGLESELEWKLREFSGLSKKDALVSYIQTYGPEKALSHLVLTSSILTKHVCTAVKLSTNLVQESSKSSIDRLMWKIGYTPSQYDDLLERLLKRLTNFENQLTELDRISTEDDRERIRSSGVNLFVSLEEFLDKFIAYNTWLLAYDHYSPARFKFDILEARKCVSRTLISDNDINWSQNGDNALGVLLHYLSLLVSWVEELASKSRDELKRPESGIPRFIYQDLIPFPFRHTQAWADYDVTQLELYKDDLESIVNLINRSKLAEVRNGIDHFRDESSFPSLDTMTACAVRLKKAIVKSDIHRFFPKHYVLKSTLKNEFDILEFTYCDYKERKHVIYGPSLVTGLLNRNIPKPVIIAPCNLLGGPNSTMIFTLHEHSDFSKYWEGYPIKRQSKD</sequence>
<dbReference type="RefSeq" id="WP_394631774.1">
    <property type="nucleotide sequence ID" value="NZ_JBIHSE010000001.1"/>
</dbReference>
<dbReference type="Proteomes" id="UP001607221">
    <property type="component" value="Unassembled WGS sequence"/>
</dbReference>